<sequence length="124" mass="14619">MVDNNISESFNSWILEARHKPIVTMLEEIRTKAMIRITENKKLSDKWFNNWPPKSMETLLDNKELVVGCRIVFSGDSGYEIGEGDTKHTVFLDKQQHTWICFCSFFPKKKSRHFFCTCKCCKYI</sequence>
<dbReference type="EMBL" id="CAMAPE010000029">
    <property type="protein sequence ID" value="CAH9092760.1"/>
    <property type="molecule type" value="Genomic_DNA"/>
</dbReference>
<accession>A0A9P1EBC9</accession>
<evidence type="ECO:0000313" key="2">
    <source>
        <dbReference type="Proteomes" id="UP001152484"/>
    </source>
</evidence>
<gene>
    <name evidence="1" type="ORF">CEURO_LOCUS12089</name>
</gene>
<organism evidence="1 2">
    <name type="scientific">Cuscuta europaea</name>
    <name type="common">European dodder</name>
    <dbReference type="NCBI Taxonomy" id="41803"/>
    <lineage>
        <taxon>Eukaryota</taxon>
        <taxon>Viridiplantae</taxon>
        <taxon>Streptophyta</taxon>
        <taxon>Embryophyta</taxon>
        <taxon>Tracheophyta</taxon>
        <taxon>Spermatophyta</taxon>
        <taxon>Magnoliopsida</taxon>
        <taxon>eudicotyledons</taxon>
        <taxon>Gunneridae</taxon>
        <taxon>Pentapetalae</taxon>
        <taxon>asterids</taxon>
        <taxon>lamiids</taxon>
        <taxon>Solanales</taxon>
        <taxon>Convolvulaceae</taxon>
        <taxon>Cuscuteae</taxon>
        <taxon>Cuscuta</taxon>
        <taxon>Cuscuta subgen. Cuscuta</taxon>
    </lineage>
</organism>
<proteinExistence type="predicted"/>
<dbReference type="AlphaFoldDB" id="A0A9P1EBC9"/>
<protein>
    <submittedName>
        <fullName evidence="1">Uncharacterized protein</fullName>
    </submittedName>
</protein>
<dbReference type="OrthoDB" id="1302282at2759"/>
<reference evidence="1" key="1">
    <citation type="submission" date="2022-07" db="EMBL/GenBank/DDBJ databases">
        <authorList>
            <person name="Macas J."/>
            <person name="Novak P."/>
            <person name="Neumann P."/>
        </authorList>
    </citation>
    <scope>NUCLEOTIDE SEQUENCE</scope>
</reference>
<name>A0A9P1EBC9_CUSEU</name>
<dbReference type="Proteomes" id="UP001152484">
    <property type="component" value="Unassembled WGS sequence"/>
</dbReference>
<comment type="caution">
    <text evidence="1">The sequence shown here is derived from an EMBL/GenBank/DDBJ whole genome shotgun (WGS) entry which is preliminary data.</text>
</comment>
<evidence type="ECO:0000313" key="1">
    <source>
        <dbReference type="EMBL" id="CAH9092760.1"/>
    </source>
</evidence>
<keyword evidence="2" id="KW-1185">Reference proteome</keyword>